<dbReference type="SUPFAM" id="SSF57850">
    <property type="entry name" value="RING/U-box"/>
    <property type="match status" value="1"/>
</dbReference>
<accession>A0A919EGD1</accession>
<dbReference type="PROSITE" id="PS50089">
    <property type="entry name" value="ZF_RING_2"/>
    <property type="match status" value="1"/>
</dbReference>
<reference evidence="2" key="1">
    <citation type="journal article" date="2014" name="Int. J. Syst. Evol. Microbiol.">
        <title>Complete genome sequence of Corynebacterium casei LMG S-19264T (=DSM 44701T), isolated from a smear-ripened cheese.</title>
        <authorList>
            <consortium name="US DOE Joint Genome Institute (JGI-PGF)"/>
            <person name="Walter F."/>
            <person name="Albersmeier A."/>
            <person name="Kalinowski J."/>
            <person name="Ruckert C."/>
        </authorList>
    </citation>
    <scope>NUCLEOTIDE SEQUENCE</scope>
    <source>
        <strain evidence="2">JCM 4059</strain>
    </source>
</reference>
<dbReference type="InterPro" id="IPR001841">
    <property type="entry name" value="Znf_RING"/>
</dbReference>
<proteinExistence type="predicted"/>
<protein>
    <recommendedName>
        <fullName evidence="1">RING-type domain-containing protein</fullName>
    </recommendedName>
</protein>
<sequence length="894" mass="94476">MQGNPGEFQGEFAVSTLQSVLLRRAGTVHVDHEPARPSGASDAMVAQGLAALEAELLDRGFALTEPLRTALAGAGAGALADTGRGLLHAIDEQLGADRTHMPLFRDFPRSVPQDTFALYTDRVFALLLQQPRQPCVLCGTVGAVRPVSPCAHLVCRSCWDGADYAGCPLCHRRIDRNDPFLRPARRKSPTVSRQSGPLRLLVLGTSRTADAAAELAALLARPVPLSPQDREDLRVLLLHAVPGGLDWLPAQVPVRETKALALGTLLREAGPETVAEVRRRLPALLTTATDVLRLLCVWSGGEPDPVRAPRLRNVPRPLRRDLLGVLDGLDPASLVEDVHRHARVWKRAAEVLHPYAYGRRFELAALALATVRGTDLAAAGDLGAALLRRAGAHPGLFAVRTGGGVGTRTRVAPVTWGGVVEDALRAGDVATAVELLGARPGELVRRLGHLLRLEGAPEAAPALTAALRRGLPAVAPGPLLSALGALRAAQRPGGRRVFFPRGQVGRAYGADDARAPLAQPVAGAVCALLEGEVLRRLGEAPPYDLAVLDPGLRRLTVPFAERTAAASLVAVPRGSELRLPEGGVVRLFLHWTQPEGVQVDLDLSVAFFDAGWNRVGLCDYTRLRYGGDAAVHSGDLTSAPAPDGATEYVDLDVAGLAAAGARYAVAVVFSYNDIPFEELPDAFAGFMALPAAGRDASYDPRSVRQRFDLAGESRVCVPMLVDLAEGRAVWTDVHLPGENGVHSVGRHGDALGVLGRDLWTYFSGGARLTLWELACWHAAARAGATVVPHRSAGPGGTDELWRFRRRRGEDVAAFAARLRAGAEPDGREPAEDVLAAAAGAAAGRHVFVALAGGDLPAPRATGTLHRLFPGRVDAWAAATRVTAGDLLTALAPAA</sequence>
<dbReference type="Proteomes" id="UP000638313">
    <property type="component" value="Unassembled WGS sequence"/>
</dbReference>
<comment type="caution">
    <text evidence="2">The sequence shown here is derived from an EMBL/GenBank/DDBJ whole genome shotgun (WGS) entry which is preliminary data.</text>
</comment>
<evidence type="ECO:0000313" key="3">
    <source>
        <dbReference type="Proteomes" id="UP000638313"/>
    </source>
</evidence>
<evidence type="ECO:0000259" key="1">
    <source>
        <dbReference type="PROSITE" id="PS50089"/>
    </source>
</evidence>
<dbReference type="NCBIfam" id="NF041916">
    <property type="entry name" value="RING_SCO0854"/>
    <property type="match status" value="1"/>
</dbReference>
<reference evidence="2" key="2">
    <citation type="submission" date="2020-09" db="EMBL/GenBank/DDBJ databases">
        <authorList>
            <person name="Sun Q."/>
            <person name="Ohkuma M."/>
        </authorList>
    </citation>
    <scope>NUCLEOTIDE SEQUENCE</scope>
    <source>
        <strain evidence="2">JCM 4059</strain>
    </source>
</reference>
<dbReference type="EMBL" id="BNBD01000022">
    <property type="protein sequence ID" value="GHF72318.1"/>
    <property type="molecule type" value="Genomic_DNA"/>
</dbReference>
<dbReference type="InterPro" id="IPR051324">
    <property type="entry name" value="Stress/Tellurium_Resist"/>
</dbReference>
<dbReference type="PANTHER" id="PTHR32097">
    <property type="entry name" value="CAMP-BINDING PROTEIN 1-RELATED"/>
    <property type="match status" value="1"/>
</dbReference>
<keyword evidence="3" id="KW-1185">Reference proteome</keyword>
<name>A0A919EGD1_9ACTN</name>
<dbReference type="AlphaFoldDB" id="A0A919EGD1"/>
<dbReference type="PANTHER" id="PTHR32097:SF18">
    <property type="entry name" value="RING-TYPE DOMAIN-CONTAINING PROTEIN"/>
    <property type="match status" value="1"/>
</dbReference>
<gene>
    <name evidence="2" type="ORF">GCM10010218_62020</name>
</gene>
<evidence type="ECO:0000313" key="2">
    <source>
        <dbReference type="EMBL" id="GHF72318.1"/>
    </source>
</evidence>
<feature type="domain" description="RING-type" evidence="1">
    <location>
        <begin position="135"/>
        <end position="171"/>
    </location>
</feature>
<organism evidence="2 3">
    <name type="scientific">Streptomyces mashuensis</name>
    <dbReference type="NCBI Taxonomy" id="33904"/>
    <lineage>
        <taxon>Bacteria</taxon>
        <taxon>Bacillati</taxon>
        <taxon>Actinomycetota</taxon>
        <taxon>Actinomycetes</taxon>
        <taxon>Kitasatosporales</taxon>
        <taxon>Streptomycetaceae</taxon>
        <taxon>Streptomyces</taxon>
    </lineage>
</organism>
<dbReference type="Pfam" id="PF14447">
    <property type="entry name" value="Prok-RING_4"/>
    <property type="match status" value="1"/>
</dbReference>
<dbReference type="Gene3D" id="2.60.60.30">
    <property type="entry name" value="sav2460 like domains"/>
    <property type="match status" value="1"/>
</dbReference>